<name>A0AAW1LLK9_POPJA</name>
<dbReference type="EMBL" id="JASPKY010000109">
    <property type="protein sequence ID" value="KAK9736728.1"/>
    <property type="molecule type" value="Genomic_DNA"/>
</dbReference>
<reference evidence="1 2" key="1">
    <citation type="journal article" date="2024" name="BMC Genomics">
        <title>De novo assembly and annotation of Popillia japonica's genome with initial clues to its potential as an invasive pest.</title>
        <authorList>
            <person name="Cucini C."/>
            <person name="Boschi S."/>
            <person name="Funari R."/>
            <person name="Cardaioli E."/>
            <person name="Iannotti N."/>
            <person name="Marturano G."/>
            <person name="Paoli F."/>
            <person name="Bruttini M."/>
            <person name="Carapelli A."/>
            <person name="Frati F."/>
            <person name="Nardi F."/>
        </authorList>
    </citation>
    <scope>NUCLEOTIDE SEQUENCE [LARGE SCALE GENOMIC DNA]</scope>
    <source>
        <strain evidence="1">DMR45628</strain>
    </source>
</reference>
<dbReference type="AlphaFoldDB" id="A0AAW1LLK9"/>
<proteinExistence type="predicted"/>
<accession>A0AAW1LLK9</accession>
<comment type="caution">
    <text evidence="1">The sequence shown here is derived from an EMBL/GenBank/DDBJ whole genome shotgun (WGS) entry which is preliminary data.</text>
</comment>
<dbReference type="Proteomes" id="UP001458880">
    <property type="component" value="Unassembled WGS sequence"/>
</dbReference>
<sequence length="139" mass="15764">MEARQSRCRSNLKPFSSPFLNLKPFSSPFFPPFLSFRSVWLIPPRSASCPSPASERPVPRGPTRAIVIFKRRTNQATGREKLAAIGCSVEGRRVSRGGRSSPPLDVRLKDDGFQLFRAWCAVAIRIRYGDEARRHWMFG</sequence>
<evidence type="ECO:0000313" key="2">
    <source>
        <dbReference type="Proteomes" id="UP001458880"/>
    </source>
</evidence>
<keyword evidence="2" id="KW-1185">Reference proteome</keyword>
<evidence type="ECO:0000313" key="1">
    <source>
        <dbReference type="EMBL" id="KAK9736728.1"/>
    </source>
</evidence>
<protein>
    <submittedName>
        <fullName evidence="1">Uncharacterized protein</fullName>
    </submittedName>
</protein>
<gene>
    <name evidence="1" type="ORF">QE152_g11319</name>
</gene>
<organism evidence="1 2">
    <name type="scientific">Popillia japonica</name>
    <name type="common">Japanese beetle</name>
    <dbReference type="NCBI Taxonomy" id="7064"/>
    <lineage>
        <taxon>Eukaryota</taxon>
        <taxon>Metazoa</taxon>
        <taxon>Ecdysozoa</taxon>
        <taxon>Arthropoda</taxon>
        <taxon>Hexapoda</taxon>
        <taxon>Insecta</taxon>
        <taxon>Pterygota</taxon>
        <taxon>Neoptera</taxon>
        <taxon>Endopterygota</taxon>
        <taxon>Coleoptera</taxon>
        <taxon>Polyphaga</taxon>
        <taxon>Scarabaeiformia</taxon>
        <taxon>Scarabaeidae</taxon>
        <taxon>Rutelinae</taxon>
        <taxon>Popillia</taxon>
    </lineage>
</organism>